<dbReference type="Gramene" id="QL01p042403:mrna">
    <property type="protein sequence ID" value="QL01p042403:mrna"/>
    <property type="gene ID" value="QL01p042403"/>
</dbReference>
<evidence type="ECO:0000313" key="1">
    <source>
        <dbReference type="EnsemblPlants" id="QL01p042403:mrna"/>
    </source>
</evidence>
<evidence type="ECO:0000313" key="2">
    <source>
        <dbReference type="Proteomes" id="UP000594261"/>
    </source>
</evidence>
<protein>
    <submittedName>
        <fullName evidence="1">Uncharacterized protein</fullName>
    </submittedName>
</protein>
<organism evidence="1 2">
    <name type="scientific">Quercus lobata</name>
    <name type="common">Valley oak</name>
    <dbReference type="NCBI Taxonomy" id="97700"/>
    <lineage>
        <taxon>Eukaryota</taxon>
        <taxon>Viridiplantae</taxon>
        <taxon>Streptophyta</taxon>
        <taxon>Embryophyta</taxon>
        <taxon>Tracheophyta</taxon>
        <taxon>Spermatophyta</taxon>
        <taxon>Magnoliopsida</taxon>
        <taxon>eudicotyledons</taxon>
        <taxon>Gunneridae</taxon>
        <taxon>Pentapetalae</taxon>
        <taxon>rosids</taxon>
        <taxon>fabids</taxon>
        <taxon>Fagales</taxon>
        <taxon>Fagaceae</taxon>
        <taxon>Quercus</taxon>
    </lineage>
</organism>
<reference evidence="1 2" key="1">
    <citation type="journal article" date="2016" name="G3 (Bethesda)">
        <title>First Draft Assembly and Annotation of the Genome of a California Endemic Oak Quercus lobata Nee (Fagaceae).</title>
        <authorList>
            <person name="Sork V.L."/>
            <person name="Fitz-Gibbon S.T."/>
            <person name="Puiu D."/>
            <person name="Crepeau M."/>
            <person name="Gugger P.F."/>
            <person name="Sherman R."/>
            <person name="Stevens K."/>
            <person name="Langley C.H."/>
            <person name="Pellegrini M."/>
            <person name="Salzberg S.L."/>
        </authorList>
    </citation>
    <scope>NUCLEOTIDE SEQUENCE [LARGE SCALE GENOMIC DNA]</scope>
    <source>
        <strain evidence="1 2">cv. SW786</strain>
    </source>
</reference>
<sequence>MKLPVEPQRIMLTPDLLNVPTQPNSMTNPLFLWQRRLSSPAESHELPQLELSWSQNSITFDVMNFSPNHIDAVVNPKVDDALQFTGFYEAPEVTNQEHSWVTLEHL</sequence>
<dbReference type="Proteomes" id="UP000594261">
    <property type="component" value="Chromosome 1"/>
</dbReference>
<dbReference type="EnsemblPlants" id="QL01p042403:mrna">
    <property type="protein sequence ID" value="QL01p042403:mrna"/>
    <property type="gene ID" value="QL01p042403"/>
</dbReference>
<proteinExistence type="predicted"/>
<name>A0A7N2KQB7_QUELO</name>
<reference evidence="1" key="2">
    <citation type="submission" date="2021-01" db="UniProtKB">
        <authorList>
            <consortium name="EnsemblPlants"/>
        </authorList>
    </citation>
    <scope>IDENTIFICATION</scope>
</reference>
<keyword evidence="2" id="KW-1185">Reference proteome</keyword>
<dbReference type="EMBL" id="LRBV02000001">
    <property type="status" value="NOT_ANNOTATED_CDS"/>
    <property type="molecule type" value="Genomic_DNA"/>
</dbReference>
<dbReference type="InParanoid" id="A0A7N2KQB7"/>
<accession>A0A7N2KQB7</accession>
<dbReference type="AlphaFoldDB" id="A0A7N2KQB7"/>